<evidence type="ECO:0000313" key="7">
    <source>
        <dbReference type="EMBL" id="SOD96212.1"/>
    </source>
</evidence>
<evidence type="ECO:0000256" key="2">
    <source>
        <dbReference type="ARBA" id="ARBA00013855"/>
    </source>
</evidence>
<dbReference type="Proteomes" id="UP000219621">
    <property type="component" value="Unassembled WGS sequence"/>
</dbReference>
<dbReference type="GO" id="GO:0008360">
    <property type="term" value="P:regulation of cell shape"/>
    <property type="evidence" value="ECO:0007669"/>
    <property type="project" value="UniProtKB-KW"/>
</dbReference>
<dbReference type="InterPro" id="IPR042177">
    <property type="entry name" value="Cell/Rod_1"/>
</dbReference>
<gene>
    <name evidence="7" type="ORF">SAMN05421508_105211</name>
</gene>
<feature type="domain" description="Rod shape-determining protein MreC beta-barrel core" evidence="6">
    <location>
        <begin position="132"/>
        <end position="269"/>
    </location>
</feature>
<dbReference type="InterPro" id="IPR055342">
    <property type="entry name" value="MreC_beta-barrel_core"/>
</dbReference>
<evidence type="ECO:0000313" key="8">
    <source>
        <dbReference type="Proteomes" id="UP000219621"/>
    </source>
</evidence>
<accession>A0A286GL31</accession>
<sequence>MKQSTVALNRLGALKGVMQRFALLALVGASFALMLLGKADTVLVERVRTTVADSVAPVLDVLSRPAASLAAGVEAVRGLTDLYEENQRLLEENQRLLRWQMVARKLEAENEALRSLQNFRPEPGASFVSARVVADTGGAFAHSLLVLGGSSDGIRKGQAVMTGEGVVGRVAETGLRTSRVLLITDINSRIPVMVGEGRQRAILAGENTDRPRLIYLPANAGVVPGDLVATSGAAGAFPQGLPVGVVASVEDGVVRVAPYVQRDRLEIVQAVDYGLNGILPGEALE</sequence>
<reference evidence="7 8" key="1">
    <citation type="submission" date="2017-09" db="EMBL/GenBank/DDBJ databases">
        <authorList>
            <person name="Ehlers B."/>
            <person name="Leendertz F.H."/>
        </authorList>
    </citation>
    <scope>NUCLEOTIDE SEQUENCE [LARGE SCALE GENOMIC DNA]</scope>
    <source>
        <strain evidence="7 8">USBA 140</strain>
    </source>
</reference>
<dbReference type="Gene3D" id="2.40.10.350">
    <property type="entry name" value="Rod shape-determining protein MreC, domain 2"/>
    <property type="match status" value="1"/>
</dbReference>
<protein>
    <recommendedName>
        <fullName evidence="2 5">Cell shape-determining protein MreC</fullName>
    </recommendedName>
    <alternativeName>
        <fullName evidence="4 5">Cell shape protein MreC</fullName>
    </alternativeName>
</protein>
<evidence type="ECO:0000256" key="4">
    <source>
        <dbReference type="ARBA" id="ARBA00032089"/>
    </source>
</evidence>
<comment type="similarity">
    <text evidence="1 5">Belongs to the MreC family.</text>
</comment>
<dbReference type="InterPro" id="IPR007221">
    <property type="entry name" value="MreC"/>
</dbReference>
<dbReference type="PIRSF" id="PIRSF038471">
    <property type="entry name" value="MreC"/>
    <property type="match status" value="1"/>
</dbReference>
<dbReference type="NCBIfam" id="NF010512">
    <property type="entry name" value="PRK13922.12-1"/>
    <property type="match status" value="1"/>
</dbReference>
<dbReference type="GO" id="GO:0005886">
    <property type="term" value="C:plasma membrane"/>
    <property type="evidence" value="ECO:0007669"/>
    <property type="project" value="TreeGrafter"/>
</dbReference>
<dbReference type="PANTHER" id="PTHR34138:SF1">
    <property type="entry name" value="CELL SHAPE-DETERMINING PROTEIN MREC"/>
    <property type="match status" value="1"/>
</dbReference>
<dbReference type="InterPro" id="IPR042175">
    <property type="entry name" value="Cell/Rod_MreC_2"/>
</dbReference>
<keyword evidence="3 5" id="KW-0133">Cell shape</keyword>
<evidence type="ECO:0000256" key="1">
    <source>
        <dbReference type="ARBA" id="ARBA00009369"/>
    </source>
</evidence>
<keyword evidence="8" id="KW-1185">Reference proteome</keyword>
<dbReference type="Gene3D" id="2.40.10.340">
    <property type="entry name" value="Rod shape-determining protein MreC, domain 1"/>
    <property type="match status" value="1"/>
</dbReference>
<dbReference type="NCBIfam" id="TIGR00219">
    <property type="entry name" value="mreC"/>
    <property type="match status" value="1"/>
</dbReference>
<proteinExistence type="inferred from homology"/>
<dbReference type="OrthoDB" id="8478127at2"/>
<evidence type="ECO:0000259" key="6">
    <source>
        <dbReference type="Pfam" id="PF04085"/>
    </source>
</evidence>
<dbReference type="RefSeq" id="WP_097279587.1">
    <property type="nucleotide sequence ID" value="NZ_OCNJ01000005.1"/>
</dbReference>
<organism evidence="7 8">
    <name type="scientific">Caenispirillum bisanense</name>
    <dbReference type="NCBI Taxonomy" id="414052"/>
    <lineage>
        <taxon>Bacteria</taxon>
        <taxon>Pseudomonadati</taxon>
        <taxon>Pseudomonadota</taxon>
        <taxon>Alphaproteobacteria</taxon>
        <taxon>Rhodospirillales</taxon>
        <taxon>Novispirillaceae</taxon>
        <taxon>Caenispirillum</taxon>
    </lineage>
</organism>
<dbReference type="AlphaFoldDB" id="A0A286GL31"/>
<evidence type="ECO:0000256" key="5">
    <source>
        <dbReference type="PIRNR" id="PIRNR038471"/>
    </source>
</evidence>
<dbReference type="EMBL" id="OCNJ01000005">
    <property type="protein sequence ID" value="SOD96212.1"/>
    <property type="molecule type" value="Genomic_DNA"/>
</dbReference>
<name>A0A286GL31_9PROT</name>
<dbReference type="Pfam" id="PF04085">
    <property type="entry name" value="MreC"/>
    <property type="match status" value="1"/>
</dbReference>
<comment type="function">
    <text evidence="5">Involved in formation and maintenance of cell shape.</text>
</comment>
<evidence type="ECO:0000256" key="3">
    <source>
        <dbReference type="ARBA" id="ARBA00022960"/>
    </source>
</evidence>
<dbReference type="PANTHER" id="PTHR34138">
    <property type="entry name" value="CELL SHAPE-DETERMINING PROTEIN MREC"/>
    <property type="match status" value="1"/>
</dbReference>